<feature type="region of interest" description="Disordered" evidence="1">
    <location>
        <begin position="1"/>
        <end position="41"/>
    </location>
</feature>
<organism evidence="3 4">
    <name type="scientific">Streptomyces lucensis JCM 4490</name>
    <dbReference type="NCBI Taxonomy" id="1306176"/>
    <lineage>
        <taxon>Bacteria</taxon>
        <taxon>Bacillati</taxon>
        <taxon>Actinomycetota</taxon>
        <taxon>Actinomycetes</taxon>
        <taxon>Kitasatosporales</taxon>
        <taxon>Streptomycetaceae</taxon>
        <taxon>Streptomyces</taxon>
    </lineage>
</organism>
<evidence type="ECO:0000313" key="3">
    <source>
        <dbReference type="EMBL" id="GGW41899.1"/>
    </source>
</evidence>
<comment type="caution">
    <text evidence="3">The sequence shown here is derived from an EMBL/GenBank/DDBJ whole genome shotgun (WGS) entry which is preliminary data.</text>
</comment>
<evidence type="ECO:0000313" key="4">
    <source>
        <dbReference type="Proteomes" id="UP000620224"/>
    </source>
</evidence>
<dbReference type="SUPFAM" id="SSF47336">
    <property type="entry name" value="ACP-like"/>
    <property type="match status" value="1"/>
</dbReference>
<gene>
    <name evidence="3" type="ORF">GCM10010503_17700</name>
</gene>
<dbReference type="Pfam" id="PF00550">
    <property type="entry name" value="PP-binding"/>
    <property type="match status" value="1"/>
</dbReference>
<evidence type="ECO:0000256" key="1">
    <source>
        <dbReference type="SAM" id="MobiDB-lite"/>
    </source>
</evidence>
<dbReference type="AlphaFoldDB" id="A0A918J0L8"/>
<name>A0A918J0L8_9ACTN</name>
<dbReference type="EMBL" id="BMUE01000003">
    <property type="protein sequence ID" value="GGW41899.1"/>
    <property type="molecule type" value="Genomic_DNA"/>
</dbReference>
<dbReference type="InterPro" id="IPR009081">
    <property type="entry name" value="PP-bd_ACP"/>
</dbReference>
<dbReference type="InterPro" id="IPR036736">
    <property type="entry name" value="ACP-like_sf"/>
</dbReference>
<evidence type="ECO:0000259" key="2">
    <source>
        <dbReference type="PROSITE" id="PS50075"/>
    </source>
</evidence>
<dbReference type="Proteomes" id="UP000620224">
    <property type="component" value="Unassembled WGS sequence"/>
</dbReference>
<reference evidence="3" key="2">
    <citation type="submission" date="2020-09" db="EMBL/GenBank/DDBJ databases">
        <authorList>
            <person name="Sun Q."/>
            <person name="Ohkuma M."/>
        </authorList>
    </citation>
    <scope>NUCLEOTIDE SEQUENCE</scope>
    <source>
        <strain evidence="3">JCM 4490</strain>
    </source>
</reference>
<sequence length="120" mass="12405">MTAPGPADGTGPAPAHPTDPEGRRTTMETTADGSGQAPAQVSAALREAVAAMIGTDPGAIAPDANLIHLGLGSLEMMRLVNRWRREGLPVQFRELAAEPTLDAWQRHFDAVAAAPGEASA</sequence>
<keyword evidence="4" id="KW-1185">Reference proteome</keyword>
<dbReference type="PROSITE" id="PS50075">
    <property type="entry name" value="CARRIER"/>
    <property type="match status" value="1"/>
</dbReference>
<feature type="compositionally biased region" description="Polar residues" evidence="1">
    <location>
        <begin position="27"/>
        <end position="39"/>
    </location>
</feature>
<reference evidence="3" key="1">
    <citation type="journal article" date="2014" name="Int. J. Syst. Evol. Microbiol.">
        <title>Complete genome sequence of Corynebacterium casei LMG S-19264T (=DSM 44701T), isolated from a smear-ripened cheese.</title>
        <authorList>
            <consortium name="US DOE Joint Genome Institute (JGI-PGF)"/>
            <person name="Walter F."/>
            <person name="Albersmeier A."/>
            <person name="Kalinowski J."/>
            <person name="Ruckert C."/>
        </authorList>
    </citation>
    <scope>NUCLEOTIDE SEQUENCE</scope>
    <source>
        <strain evidence="3">JCM 4490</strain>
    </source>
</reference>
<accession>A0A918J0L8</accession>
<dbReference type="Gene3D" id="1.10.1200.10">
    <property type="entry name" value="ACP-like"/>
    <property type="match status" value="1"/>
</dbReference>
<feature type="compositionally biased region" description="Low complexity" evidence="1">
    <location>
        <begin position="1"/>
        <end position="13"/>
    </location>
</feature>
<protein>
    <recommendedName>
        <fullName evidence="2">Carrier domain-containing protein</fullName>
    </recommendedName>
</protein>
<feature type="domain" description="Carrier" evidence="2">
    <location>
        <begin position="36"/>
        <end position="112"/>
    </location>
</feature>
<proteinExistence type="predicted"/>